<keyword evidence="2" id="KW-0808">Transferase</keyword>
<comment type="similarity">
    <text evidence="1">Belongs to the H-rev107 family.</text>
</comment>
<dbReference type="STRING" id="30732.ENSOMEP00000029848"/>
<dbReference type="InterPro" id="IPR007053">
    <property type="entry name" value="LRAT_dom"/>
</dbReference>
<sequence length="137" mass="15728">FLSLQAGKEARPGDLIEIFRSTYSHCTSEMEMLFTLEQLVSAHSGFSNVTGDGIVKKGKLQEVAENNRWRVNNSLDKKYKPLSLNTIVKKACSRVGASLKYNLKEYNCEHFATEMRYGKAESRQVGQHYWCFRCELH</sequence>
<dbReference type="Proteomes" id="UP000261560">
    <property type="component" value="Unplaced"/>
</dbReference>
<dbReference type="InterPro" id="IPR051496">
    <property type="entry name" value="H-rev107_PLA/AT"/>
</dbReference>
<dbReference type="GeneTree" id="ENSGT00940000162660"/>
<dbReference type="AlphaFoldDB" id="A0A3B3DIA8"/>
<keyword evidence="7" id="KW-1185">Reference proteome</keyword>
<dbReference type="PROSITE" id="PS51934">
    <property type="entry name" value="LRAT"/>
    <property type="match status" value="1"/>
</dbReference>
<dbReference type="Ensembl" id="ENSOMET00000019696.1">
    <property type="protein sequence ID" value="ENSOMEP00000029848.1"/>
    <property type="gene ID" value="ENSOMEG00000013741.1"/>
</dbReference>
<keyword evidence="3" id="KW-0378">Hydrolase</keyword>
<dbReference type="GO" id="GO:0004623">
    <property type="term" value="F:phospholipase A2 activity"/>
    <property type="evidence" value="ECO:0007669"/>
    <property type="project" value="TreeGrafter"/>
</dbReference>
<dbReference type="GO" id="GO:0070292">
    <property type="term" value="P:N-acylphosphatidylethanolamine metabolic process"/>
    <property type="evidence" value="ECO:0007669"/>
    <property type="project" value="TreeGrafter"/>
</dbReference>
<organism evidence="6 7">
    <name type="scientific">Oryzias melastigma</name>
    <name type="common">Marine medaka</name>
    <dbReference type="NCBI Taxonomy" id="30732"/>
    <lineage>
        <taxon>Eukaryota</taxon>
        <taxon>Metazoa</taxon>
        <taxon>Chordata</taxon>
        <taxon>Craniata</taxon>
        <taxon>Vertebrata</taxon>
        <taxon>Euteleostomi</taxon>
        <taxon>Actinopterygii</taxon>
        <taxon>Neopterygii</taxon>
        <taxon>Teleostei</taxon>
        <taxon>Neoteleostei</taxon>
        <taxon>Acanthomorphata</taxon>
        <taxon>Ovalentaria</taxon>
        <taxon>Atherinomorphae</taxon>
        <taxon>Beloniformes</taxon>
        <taxon>Adrianichthyidae</taxon>
        <taxon>Oryziinae</taxon>
        <taxon>Oryzias</taxon>
    </lineage>
</organism>
<evidence type="ECO:0000256" key="3">
    <source>
        <dbReference type="ARBA" id="ARBA00022801"/>
    </source>
</evidence>
<name>A0A3B3DIA8_ORYME</name>
<accession>A0A3B3DIA8</accession>
<dbReference type="Gene3D" id="3.90.1720.10">
    <property type="entry name" value="endopeptidase domain like (from Nostoc punctiforme)"/>
    <property type="match status" value="1"/>
</dbReference>
<proteinExistence type="inferred from homology"/>
<evidence type="ECO:0000313" key="6">
    <source>
        <dbReference type="Ensembl" id="ENSOMEP00000029848.1"/>
    </source>
</evidence>
<protein>
    <recommendedName>
        <fullName evidence="5">LRAT domain-containing protein</fullName>
    </recommendedName>
</protein>
<evidence type="ECO:0000259" key="5">
    <source>
        <dbReference type="PROSITE" id="PS51934"/>
    </source>
</evidence>
<dbReference type="GO" id="GO:0005737">
    <property type="term" value="C:cytoplasm"/>
    <property type="evidence" value="ECO:0007669"/>
    <property type="project" value="TreeGrafter"/>
</dbReference>
<dbReference type="OMA" id="CTSEMEM"/>
<dbReference type="PANTHER" id="PTHR13943">
    <property type="entry name" value="HRAS-LIKE SUPPRESSOR - RELATED"/>
    <property type="match status" value="1"/>
</dbReference>
<evidence type="ECO:0000256" key="2">
    <source>
        <dbReference type="ARBA" id="ARBA00022679"/>
    </source>
</evidence>
<evidence type="ECO:0000256" key="4">
    <source>
        <dbReference type="ARBA" id="ARBA00023098"/>
    </source>
</evidence>
<dbReference type="GO" id="GO:0008970">
    <property type="term" value="F:phospholipase A1 activity"/>
    <property type="evidence" value="ECO:0007669"/>
    <property type="project" value="TreeGrafter"/>
</dbReference>
<dbReference type="PaxDb" id="30732-ENSOMEP00000029848"/>
<dbReference type="PANTHER" id="PTHR13943:SF31">
    <property type="entry name" value="PHOSPHOLIPASE A AND ACYLTRANSFERASE 3"/>
    <property type="match status" value="1"/>
</dbReference>
<dbReference type="Pfam" id="PF04970">
    <property type="entry name" value="LRAT"/>
    <property type="match status" value="1"/>
</dbReference>
<reference evidence="6" key="2">
    <citation type="submission" date="2025-09" db="UniProtKB">
        <authorList>
            <consortium name="Ensembl"/>
        </authorList>
    </citation>
    <scope>IDENTIFICATION</scope>
</reference>
<feature type="domain" description="LRAT" evidence="5">
    <location>
        <begin position="15"/>
        <end position="124"/>
    </location>
</feature>
<keyword evidence="4" id="KW-0443">Lipid metabolism</keyword>
<reference evidence="6" key="1">
    <citation type="submission" date="2025-08" db="UniProtKB">
        <authorList>
            <consortium name="Ensembl"/>
        </authorList>
    </citation>
    <scope>IDENTIFICATION</scope>
</reference>
<evidence type="ECO:0000256" key="1">
    <source>
        <dbReference type="ARBA" id="ARBA00007824"/>
    </source>
</evidence>
<dbReference type="GO" id="GO:0016410">
    <property type="term" value="F:N-acyltransferase activity"/>
    <property type="evidence" value="ECO:0007669"/>
    <property type="project" value="TreeGrafter"/>
</dbReference>
<evidence type="ECO:0000313" key="7">
    <source>
        <dbReference type="Proteomes" id="UP000261560"/>
    </source>
</evidence>